<dbReference type="Proteomes" id="UP000538196">
    <property type="component" value="Unassembled WGS sequence"/>
</dbReference>
<dbReference type="PROSITE" id="PS51257">
    <property type="entry name" value="PROKAR_LIPOPROTEIN"/>
    <property type="match status" value="1"/>
</dbReference>
<evidence type="ECO:0000256" key="1">
    <source>
        <dbReference type="SAM" id="SignalP"/>
    </source>
</evidence>
<keyword evidence="1" id="KW-0732">Signal</keyword>
<protein>
    <recommendedName>
        <fullName evidence="4">Lipoprotein</fullName>
    </recommendedName>
</protein>
<evidence type="ECO:0000313" key="2">
    <source>
        <dbReference type="EMBL" id="MBB2969150.1"/>
    </source>
</evidence>
<organism evidence="2 3">
    <name type="scientific">Leifsonia aquatica</name>
    <name type="common">Corynebacterium aquaticum</name>
    <dbReference type="NCBI Taxonomy" id="144185"/>
    <lineage>
        <taxon>Bacteria</taxon>
        <taxon>Bacillati</taxon>
        <taxon>Actinomycetota</taxon>
        <taxon>Actinomycetes</taxon>
        <taxon>Micrococcales</taxon>
        <taxon>Microbacteriaceae</taxon>
        <taxon>Leifsonia</taxon>
    </lineage>
</organism>
<evidence type="ECO:0000313" key="3">
    <source>
        <dbReference type="Proteomes" id="UP000538196"/>
    </source>
</evidence>
<feature type="signal peptide" evidence="1">
    <location>
        <begin position="1"/>
        <end position="28"/>
    </location>
</feature>
<proteinExistence type="predicted"/>
<dbReference type="EMBL" id="JACHVP010000005">
    <property type="protein sequence ID" value="MBB2969150.1"/>
    <property type="molecule type" value="Genomic_DNA"/>
</dbReference>
<reference evidence="2 3" key="1">
    <citation type="submission" date="2020-08" db="EMBL/GenBank/DDBJ databases">
        <title>Sequencing the genomes of 1000 actinobacteria strains.</title>
        <authorList>
            <person name="Klenk H.-P."/>
        </authorList>
    </citation>
    <scope>NUCLEOTIDE SEQUENCE [LARGE SCALE GENOMIC DNA]</scope>
    <source>
        <strain evidence="2 3">DSM 20146</strain>
    </source>
</reference>
<dbReference type="RefSeq" id="WP_039924378.1">
    <property type="nucleotide sequence ID" value="NZ_JACHVP010000005.1"/>
</dbReference>
<dbReference type="AlphaFoldDB" id="A0A7W4UZH6"/>
<evidence type="ECO:0008006" key="4">
    <source>
        <dbReference type="Google" id="ProtNLM"/>
    </source>
</evidence>
<comment type="caution">
    <text evidence="2">The sequence shown here is derived from an EMBL/GenBank/DDBJ whole genome shotgun (WGS) entry which is preliminary data.</text>
</comment>
<accession>A0A7W4UZH6</accession>
<keyword evidence="3" id="KW-1185">Reference proteome</keyword>
<name>A0A7W4UZH6_LEIAQ</name>
<gene>
    <name evidence="2" type="ORF">FHX33_003932</name>
</gene>
<feature type="chain" id="PRO_5031221450" description="Lipoprotein" evidence="1">
    <location>
        <begin position="29"/>
        <end position="141"/>
    </location>
</feature>
<sequence>MPRPRTVGLIAAASAAALVLSGCSVVEAFSPHVDAQIFDTAKEFKAAKVSTFGSPTFVPDDATIIRVDYDTQTGAAILTYTSPTILAKDVCSGGGPTPKPGIQDSWWPVDGIPEKSTTCPGGWSVFSLGQQVWASLPAKGN</sequence>